<dbReference type="EMBL" id="QFYR01000001">
    <property type="protein sequence ID" value="RAK57665.1"/>
    <property type="molecule type" value="Genomic_DNA"/>
</dbReference>
<comment type="caution">
    <text evidence="1">The sequence shown here is derived from an EMBL/GenBank/DDBJ whole genome shotgun (WGS) entry which is preliminary data.</text>
</comment>
<dbReference type="AlphaFoldDB" id="A0A328ATR6"/>
<protein>
    <submittedName>
        <fullName evidence="1">Uncharacterized protein</fullName>
    </submittedName>
</protein>
<name>A0A328ATR6_9CAUL</name>
<keyword evidence="2" id="KW-1185">Reference proteome</keyword>
<reference evidence="2" key="1">
    <citation type="submission" date="2018-05" db="EMBL/GenBank/DDBJ databases">
        <authorList>
            <person name="Li X."/>
        </authorList>
    </citation>
    <scope>NUCLEOTIDE SEQUENCE [LARGE SCALE GENOMIC DNA]</scope>
    <source>
        <strain evidence="2">YIM 73061</strain>
    </source>
</reference>
<dbReference type="RefSeq" id="WP_111514116.1">
    <property type="nucleotide sequence ID" value="NZ_QFYR01000001.1"/>
</dbReference>
<organism evidence="1 2">
    <name type="scientific">Phenylobacterium deserti</name>
    <dbReference type="NCBI Taxonomy" id="1914756"/>
    <lineage>
        <taxon>Bacteria</taxon>
        <taxon>Pseudomonadati</taxon>
        <taxon>Pseudomonadota</taxon>
        <taxon>Alphaproteobacteria</taxon>
        <taxon>Caulobacterales</taxon>
        <taxon>Caulobacteraceae</taxon>
        <taxon>Phenylobacterium</taxon>
    </lineage>
</organism>
<dbReference type="OrthoDB" id="7210729at2"/>
<evidence type="ECO:0000313" key="1">
    <source>
        <dbReference type="EMBL" id="RAK57665.1"/>
    </source>
</evidence>
<evidence type="ECO:0000313" key="2">
    <source>
        <dbReference type="Proteomes" id="UP000249725"/>
    </source>
</evidence>
<proteinExistence type="predicted"/>
<dbReference type="Proteomes" id="UP000249725">
    <property type="component" value="Unassembled WGS sequence"/>
</dbReference>
<accession>A0A328ATR6</accession>
<sequence>MGEEISAEAERAGMLAALHAIIVGTLSTLKRKGVLTDQDLDQLFEAGLVTFERGEQDETRQAARLTLEILARSLRG</sequence>
<gene>
    <name evidence="1" type="ORF">DJ018_06985</name>
</gene>